<feature type="compositionally biased region" description="Polar residues" evidence="1">
    <location>
        <begin position="1"/>
        <end position="18"/>
    </location>
</feature>
<feature type="region of interest" description="Disordered" evidence="1">
    <location>
        <begin position="1"/>
        <end position="34"/>
    </location>
</feature>
<accession>A0A502KYJ5</accession>
<comment type="caution">
    <text evidence="3">The sequence shown here is derived from an EMBL/GenBank/DDBJ whole genome shotgun (WGS) entry which is preliminary data.</text>
</comment>
<evidence type="ECO:0000259" key="2">
    <source>
        <dbReference type="Pfam" id="PF18433"/>
    </source>
</evidence>
<dbReference type="RefSeq" id="WP_140602927.1">
    <property type="nucleotide sequence ID" value="NZ_SAWY01000019.1"/>
</dbReference>
<dbReference type="Gene3D" id="1.10.132.90">
    <property type="match status" value="1"/>
</dbReference>
<gene>
    <name evidence="3" type="ORF">EPA86_08060</name>
</gene>
<dbReference type="Pfam" id="PF18433">
    <property type="entry name" value="DUF5610"/>
    <property type="match status" value="1"/>
</dbReference>
<protein>
    <recommendedName>
        <fullName evidence="2">DUF5610 domain-containing protein</fullName>
    </recommendedName>
</protein>
<dbReference type="OrthoDB" id="7366224at2"/>
<proteinExistence type="predicted"/>
<evidence type="ECO:0000313" key="4">
    <source>
        <dbReference type="Proteomes" id="UP000315303"/>
    </source>
</evidence>
<organism evidence="3 4">
    <name type="scientific">Litorilituus lipolyticus</name>
    <dbReference type="NCBI Taxonomy" id="2491017"/>
    <lineage>
        <taxon>Bacteria</taxon>
        <taxon>Pseudomonadati</taxon>
        <taxon>Pseudomonadota</taxon>
        <taxon>Gammaproteobacteria</taxon>
        <taxon>Alteromonadales</taxon>
        <taxon>Colwelliaceae</taxon>
        <taxon>Litorilituus</taxon>
    </lineage>
</organism>
<dbReference type="AlphaFoldDB" id="A0A502KYJ5"/>
<sequence length="415" mass="46626">MTNVNKLNNEASIANSIHSPKLKKHPHSNQTVSNNEINKADNLKELMVNHKNSISAKLVLQSISAHLSFTRSSTSSSQKSVYQELANVDLQKAEKESDANSLFDFELVAENVMSFISQSIMTAKENGANEEKLSTMFDQAHKGVDIGVGDALKELEEMTILDDELSQGIAKSQELIHQGIDKLSESILTRNDDDVKKEFLDNSISQSFNSSDLSIVTADGDNVIIKFEHLMANQQSRYIGDNKSIEQQFSYQEVNFSFEVQGELDDQERQSIEQLVLDVAKLQKDFFSGDLTSALEKAQELNFNAEEISSLNLQLSMINSNVASRKYTDVSNIADKEKAEEKQATANKMKPVIDFVEQFKKIEERAEKIFSKDYSQIKQFYDGILKAGLVAKNEETTNTMLTKWHEVVDKLISNT</sequence>
<evidence type="ECO:0000256" key="1">
    <source>
        <dbReference type="SAM" id="MobiDB-lite"/>
    </source>
</evidence>
<dbReference type="Proteomes" id="UP000315303">
    <property type="component" value="Unassembled WGS sequence"/>
</dbReference>
<dbReference type="InterPro" id="IPR041651">
    <property type="entry name" value="DUF5610"/>
</dbReference>
<reference evidence="3 4" key="1">
    <citation type="submission" date="2019-01" db="EMBL/GenBank/DDBJ databases">
        <title>Litorilituus lipolytica sp. nov., isolated from intertidal sand of the Yellow Sea in China.</title>
        <authorList>
            <person name="Liu A."/>
        </authorList>
    </citation>
    <scope>NUCLEOTIDE SEQUENCE [LARGE SCALE GENOMIC DNA]</scope>
    <source>
        <strain evidence="3 4">RZ04</strain>
    </source>
</reference>
<keyword evidence="4" id="KW-1185">Reference proteome</keyword>
<evidence type="ECO:0000313" key="3">
    <source>
        <dbReference type="EMBL" id="TPH15529.1"/>
    </source>
</evidence>
<name>A0A502KYJ5_9GAMM</name>
<feature type="domain" description="DUF5610" evidence="2">
    <location>
        <begin position="74"/>
        <end position="183"/>
    </location>
</feature>
<dbReference type="EMBL" id="SAWY01000019">
    <property type="protein sequence ID" value="TPH15529.1"/>
    <property type="molecule type" value="Genomic_DNA"/>
</dbReference>